<dbReference type="SMART" id="SM00232">
    <property type="entry name" value="JAB_MPN"/>
    <property type="match status" value="1"/>
</dbReference>
<dbReference type="SUPFAM" id="SSF102712">
    <property type="entry name" value="JAB1/MPN domain"/>
    <property type="match status" value="1"/>
</dbReference>
<proteinExistence type="predicted"/>
<evidence type="ECO:0000256" key="4">
    <source>
        <dbReference type="ARBA" id="ARBA00022833"/>
    </source>
</evidence>
<dbReference type="CDD" id="cd08070">
    <property type="entry name" value="MPN_like"/>
    <property type="match status" value="1"/>
</dbReference>
<keyword evidence="2" id="KW-0479">Metal-binding</keyword>
<dbReference type="Pfam" id="PF14464">
    <property type="entry name" value="Prok-JAB"/>
    <property type="match status" value="1"/>
</dbReference>
<reference evidence="7" key="1">
    <citation type="submission" date="2020-05" db="EMBL/GenBank/DDBJ databases">
        <authorList>
            <person name="Chiriac C."/>
            <person name="Salcher M."/>
            <person name="Ghai R."/>
            <person name="Kavagutti S V."/>
        </authorList>
    </citation>
    <scope>NUCLEOTIDE SEQUENCE</scope>
</reference>
<evidence type="ECO:0000259" key="6">
    <source>
        <dbReference type="PROSITE" id="PS50249"/>
    </source>
</evidence>
<evidence type="ECO:0000256" key="1">
    <source>
        <dbReference type="ARBA" id="ARBA00022670"/>
    </source>
</evidence>
<dbReference type="PROSITE" id="PS50249">
    <property type="entry name" value="MPN"/>
    <property type="match status" value="1"/>
</dbReference>
<dbReference type="AlphaFoldDB" id="A0A6J6LT30"/>
<accession>A0A6J6LT30</accession>
<dbReference type="GO" id="GO:0006508">
    <property type="term" value="P:proteolysis"/>
    <property type="evidence" value="ECO:0007669"/>
    <property type="project" value="UniProtKB-KW"/>
</dbReference>
<evidence type="ECO:0000313" key="7">
    <source>
        <dbReference type="EMBL" id="CAB4663595.1"/>
    </source>
</evidence>
<dbReference type="FunFam" id="3.40.140.10:FF:000085">
    <property type="entry name" value="Mov34/MPN/PAD-1 family protein"/>
    <property type="match status" value="1"/>
</dbReference>
<dbReference type="PANTHER" id="PTHR34858">
    <property type="entry name" value="CYSO-CYSTEINE PEPTIDASE"/>
    <property type="match status" value="1"/>
</dbReference>
<feature type="domain" description="MPN" evidence="6">
    <location>
        <begin position="10"/>
        <end position="132"/>
    </location>
</feature>
<dbReference type="Gene3D" id="3.40.140.10">
    <property type="entry name" value="Cytidine Deaminase, domain 2"/>
    <property type="match status" value="1"/>
</dbReference>
<dbReference type="GO" id="GO:0008235">
    <property type="term" value="F:metalloexopeptidase activity"/>
    <property type="evidence" value="ECO:0007669"/>
    <property type="project" value="TreeGrafter"/>
</dbReference>
<dbReference type="GO" id="GO:0008270">
    <property type="term" value="F:zinc ion binding"/>
    <property type="evidence" value="ECO:0007669"/>
    <property type="project" value="TreeGrafter"/>
</dbReference>
<keyword evidence="4" id="KW-0862">Zinc</keyword>
<organism evidence="7">
    <name type="scientific">freshwater metagenome</name>
    <dbReference type="NCBI Taxonomy" id="449393"/>
    <lineage>
        <taxon>unclassified sequences</taxon>
        <taxon>metagenomes</taxon>
        <taxon>ecological metagenomes</taxon>
    </lineage>
</organism>
<gene>
    <name evidence="7" type="ORF">UFOPK2169_01578</name>
</gene>
<keyword evidence="5" id="KW-0482">Metalloprotease</keyword>
<dbReference type="InterPro" id="IPR051929">
    <property type="entry name" value="VirAsm_ModProt"/>
</dbReference>
<dbReference type="InterPro" id="IPR000555">
    <property type="entry name" value="JAMM/MPN+_dom"/>
</dbReference>
<evidence type="ECO:0000256" key="2">
    <source>
        <dbReference type="ARBA" id="ARBA00022723"/>
    </source>
</evidence>
<keyword evidence="3" id="KW-0378">Hydrolase</keyword>
<name>A0A6J6LT30_9ZZZZ</name>
<dbReference type="EMBL" id="CAEZWE010000088">
    <property type="protein sequence ID" value="CAB4663595.1"/>
    <property type="molecule type" value="Genomic_DNA"/>
</dbReference>
<dbReference type="PANTHER" id="PTHR34858:SF1">
    <property type="entry name" value="CYSO-CYSTEINE PEPTIDASE"/>
    <property type="match status" value="1"/>
</dbReference>
<keyword evidence="1" id="KW-0645">Protease</keyword>
<sequence length="141" mass="15397">MTMSEHSSQIFIPHSALEAMERHSLDCYPEEMCGLLVGNLAEGRVERFVPCTNIAHSAKVYTIDPKEHLKAELAAEKDGWDVIGSAHSHTHSEAYPSPTDVAQAPDPGWHYVIVSLASGKAAPRSFRIVDSQITEESIVSA</sequence>
<evidence type="ECO:0000256" key="5">
    <source>
        <dbReference type="ARBA" id="ARBA00023049"/>
    </source>
</evidence>
<dbReference type="InterPro" id="IPR028090">
    <property type="entry name" value="JAB_dom_prok"/>
</dbReference>
<evidence type="ECO:0000256" key="3">
    <source>
        <dbReference type="ARBA" id="ARBA00022801"/>
    </source>
</evidence>
<protein>
    <submittedName>
        <fullName evidence="7">Unannotated protein</fullName>
    </submittedName>
</protein>
<dbReference type="InterPro" id="IPR037518">
    <property type="entry name" value="MPN"/>
</dbReference>